<evidence type="ECO:0000259" key="9">
    <source>
        <dbReference type="PROSITE" id="PS50928"/>
    </source>
</evidence>
<evidence type="ECO:0000256" key="4">
    <source>
        <dbReference type="ARBA" id="ARBA00022475"/>
    </source>
</evidence>
<dbReference type="PROSITE" id="PS50928">
    <property type="entry name" value="ABC_TM1"/>
    <property type="match status" value="1"/>
</dbReference>
<name>A0A8J7PHA3_9BACT</name>
<evidence type="ECO:0000256" key="8">
    <source>
        <dbReference type="RuleBase" id="RU363032"/>
    </source>
</evidence>
<keyword evidence="3 8" id="KW-0813">Transport</keyword>
<feature type="domain" description="ABC transmembrane type-1" evidence="9">
    <location>
        <begin position="60"/>
        <end position="249"/>
    </location>
</feature>
<dbReference type="SUPFAM" id="SSF161098">
    <property type="entry name" value="MetI-like"/>
    <property type="match status" value="1"/>
</dbReference>
<dbReference type="InterPro" id="IPR035906">
    <property type="entry name" value="MetI-like_sf"/>
</dbReference>
<keyword evidence="4" id="KW-1003">Cell membrane</keyword>
<keyword evidence="5 8" id="KW-0812">Transmembrane</keyword>
<dbReference type="PANTHER" id="PTHR43848">
    <property type="entry name" value="PUTRESCINE TRANSPORT SYSTEM PERMEASE PROTEIN POTI"/>
    <property type="match status" value="1"/>
</dbReference>
<evidence type="ECO:0000313" key="11">
    <source>
        <dbReference type="Proteomes" id="UP000664277"/>
    </source>
</evidence>
<comment type="caution">
    <text evidence="10">The sequence shown here is derived from an EMBL/GenBank/DDBJ whole genome shotgun (WGS) entry which is preliminary data.</text>
</comment>
<feature type="transmembrane region" description="Helical" evidence="8">
    <location>
        <begin position="127"/>
        <end position="152"/>
    </location>
</feature>
<feature type="transmembrane region" description="Helical" evidence="8">
    <location>
        <begin position="97"/>
        <end position="121"/>
    </location>
</feature>
<dbReference type="PANTHER" id="PTHR43848:SF2">
    <property type="entry name" value="PUTRESCINE TRANSPORT SYSTEM PERMEASE PROTEIN POTI"/>
    <property type="match status" value="1"/>
</dbReference>
<dbReference type="Gene3D" id="1.10.3720.10">
    <property type="entry name" value="MetI-like"/>
    <property type="match status" value="1"/>
</dbReference>
<keyword evidence="6 8" id="KW-1133">Transmembrane helix</keyword>
<comment type="similarity">
    <text evidence="2">Belongs to the binding-protein-dependent transport system permease family. CysTW subfamily.</text>
</comment>
<evidence type="ECO:0000256" key="6">
    <source>
        <dbReference type="ARBA" id="ARBA00022989"/>
    </source>
</evidence>
<feature type="transmembrane region" description="Helical" evidence="8">
    <location>
        <begin position="7"/>
        <end position="30"/>
    </location>
</feature>
<keyword evidence="7 8" id="KW-0472">Membrane</keyword>
<dbReference type="Pfam" id="PF00528">
    <property type="entry name" value="BPD_transp_1"/>
    <property type="match status" value="1"/>
</dbReference>
<evidence type="ECO:0000256" key="2">
    <source>
        <dbReference type="ARBA" id="ARBA00007069"/>
    </source>
</evidence>
<dbReference type="AlphaFoldDB" id="A0A8J7PHA3"/>
<feature type="transmembrane region" description="Helical" evidence="8">
    <location>
        <begin position="231"/>
        <end position="249"/>
    </location>
</feature>
<proteinExistence type="inferred from homology"/>
<feature type="transmembrane region" description="Helical" evidence="8">
    <location>
        <begin position="64"/>
        <end position="85"/>
    </location>
</feature>
<evidence type="ECO:0000256" key="1">
    <source>
        <dbReference type="ARBA" id="ARBA00004651"/>
    </source>
</evidence>
<evidence type="ECO:0000256" key="7">
    <source>
        <dbReference type="ARBA" id="ARBA00023136"/>
    </source>
</evidence>
<reference evidence="10" key="1">
    <citation type="submission" date="2021-02" db="EMBL/GenBank/DDBJ databases">
        <title>Genome-Resolved Metagenomics of a Microbial Community Performing Photosynthetic Biological Nutrient Removal.</title>
        <authorList>
            <person name="Mcdaniel E.A."/>
        </authorList>
    </citation>
    <scope>NUCLEOTIDE SEQUENCE</scope>
    <source>
        <strain evidence="10">UWPOB_OBS1</strain>
    </source>
</reference>
<dbReference type="EMBL" id="JAFLCK010000023">
    <property type="protein sequence ID" value="MBN8661688.1"/>
    <property type="molecule type" value="Genomic_DNA"/>
</dbReference>
<accession>A0A8J7PHA3</accession>
<protein>
    <submittedName>
        <fullName evidence="10">ABC transporter permease</fullName>
    </submittedName>
</protein>
<evidence type="ECO:0000256" key="5">
    <source>
        <dbReference type="ARBA" id="ARBA00022692"/>
    </source>
</evidence>
<evidence type="ECO:0000313" key="10">
    <source>
        <dbReference type="EMBL" id="MBN8661688.1"/>
    </source>
</evidence>
<gene>
    <name evidence="10" type="ORF">J0M35_15080</name>
</gene>
<feature type="transmembrane region" description="Helical" evidence="8">
    <location>
        <begin position="173"/>
        <end position="195"/>
    </location>
</feature>
<dbReference type="InterPro" id="IPR051789">
    <property type="entry name" value="Bact_Polyamine_Transport"/>
</dbReference>
<dbReference type="GO" id="GO:0005886">
    <property type="term" value="C:plasma membrane"/>
    <property type="evidence" value="ECO:0007669"/>
    <property type="project" value="UniProtKB-SubCell"/>
</dbReference>
<evidence type="ECO:0000256" key="3">
    <source>
        <dbReference type="ARBA" id="ARBA00022448"/>
    </source>
</evidence>
<comment type="subcellular location">
    <subcellularLocation>
        <location evidence="1 8">Cell membrane</location>
        <topology evidence="1 8">Multi-pass membrane protein</topology>
    </subcellularLocation>
</comment>
<dbReference type="CDD" id="cd06261">
    <property type="entry name" value="TM_PBP2"/>
    <property type="match status" value="1"/>
</dbReference>
<feature type="transmembrane region" description="Helical" evidence="8">
    <location>
        <begin position="201"/>
        <end position="219"/>
    </location>
</feature>
<sequence>MPKSKLLSLFSILVYAFLYAPILVLVVFSFDESKLGVSWTGFTFKWYASLFQDENVLLALKNSLLVAVSSVLISTFLGVAAAMGLSKLKNSGVKVALNALLILPVLVPEIAMAVSALLLFISLGISLGLGTVIAAHVVFCLSYVTMTVMARLQGMNPSLVEAAMDLGLTPLQAFFKVTLPLIAPGIISGALLAFVLSLDDFVITQFTAGVGATTLPLRIYSMVKFGVSPEINALSTLMLLVTVLIAGSAELSRLKGAAKQG</sequence>
<dbReference type="Proteomes" id="UP000664277">
    <property type="component" value="Unassembled WGS sequence"/>
</dbReference>
<dbReference type="InterPro" id="IPR000515">
    <property type="entry name" value="MetI-like"/>
</dbReference>
<dbReference type="GO" id="GO:0055085">
    <property type="term" value="P:transmembrane transport"/>
    <property type="evidence" value="ECO:0007669"/>
    <property type="project" value="InterPro"/>
</dbReference>
<organism evidence="10 11">
    <name type="scientific">Candidatus Obscuribacter phosphatis</name>
    <dbReference type="NCBI Taxonomy" id="1906157"/>
    <lineage>
        <taxon>Bacteria</taxon>
        <taxon>Bacillati</taxon>
        <taxon>Candidatus Melainabacteria</taxon>
        <taxon>Candidatus Obscuribacterales</taxon>
        <taxon>Candidatus Obscuribacteraceae</taxon>
        <taxon>Candidatus Obscuribacter</taxon>
    </lineage>
</organism>